<protein>
    <submittedName>
        <fullName evidence="1">Uncharacterized protein</fullName>
    </submittedName>
</protein>
<sequence length="253" mass="26809">MSRTHTPLDRPRSTLRRGRRLAATAVATALVLTGAGCGLLDDGEGGDPAPAPSAATSAAPTFDSQFTRDGTFQSHIQLATAPGVDFVYTLYPTKSTPRTNEWYPSGGKYFSFTLQAYDLDRDLRDPFATKRKVYLSRIAVRSATTTSAGGATQSPYKLNAKAAKITFDPQPVTTAQGMLITSPKGAFELRNQEIGDVSADTVGLTLTFTAVVAIETKAGSGRFTKGKVVQDVPIAIFASESPTQAQSIPVNAN</sequence>
<comment type="caution">
    <text evidence="1">The sequence shown here is derived from an EMBL/GenBank/DDBJ whole genome shotgun (WGS) entry which is preliminary data.</text>
</comment>
<gene>
    <name evidence="1" type="ORF">GRQ65_07340</name>
</gene>
<dbReference type="AlphaFoldDB" id="A0A6L7EZI5"/>
<name>A0A6L7EZI5_9ACTN</name>
<evidence type="ECO:0000313" key="2">
    <source>
        <dbReference type="Proteomes" id="UP000473325"/>
    </source>
</evidence>
<dbReference type="Proteomes" id="UP000473325">
    <property type="component" value="Unassembled WGS sequence"/>
</dbReference>
<keyword evidence="2" id="KW-1185">Reference proteome</keyword>
<organism evidence="1 2">
    <name type="scientific">Nocardioides flavescens</name>
    <dbReference type="NCBI Taxonomy" id="2691959"/>
    <lineage>
        <taxon>Bacteria</taxon>
        <taxon>Bacillati</taxon>
        <taxon>Actinomycetota</taxon>
        <taxon>Actinomycetes</taxon>
        <taxon>Propionibacteriales</taxon>
        <taxon>Nocardioidaceae</taxon>
        <taxon>Nocardioides</taxon>
    </lineage>
</organism>
<proteinExistence type="predicted"/>
<evidence type="ECO:0000313" key="1">
    <source>
        <dbReference type="EMBL" id="MXG89361.1"/>
    </source>
</evidence>
<reference evidence="1 2" key="1">
    <citation type="submission" date="2019-12" db="EMBL/GenBank/DDBJ databases">
        <authorList>
            <person name="Kun Z."/>
        </authorList>
    </citation>
    <scope>NUCLEOTIDE SEQUENCE [LARGE SCALE GENOMIC DNA]</scope>
    <source>
        <strain evidence="1 2">YIM 123512</strain>
    </source>
</reference>
<dbReference type="EMBL" id="WUEK01000004">
    <property type="protein sequence ID" value="MXG89361.1"/>
    <property type="molecule type" value="Genomic_DNA"/>
</dbReference>
<dbReference type="RefSeq" id="WP_160876750.1">
    <property type="nucleotide sequence ID" value="NZ_WUEK01000004.1"/>
</dbReference>
<accession>A0A6L7EZI5</accession>